<comment type="catalytic activity">
    <reaction evidence="1 5">
        <text>L-glutamyl-[protein] + S-adenosyl-L-methionine = [protein]-L-glutamate 5-O-methyl ester + S-adenosyl-L-homocysteine</text>
        <dbReference type="Rhea" id="RHEA:24452"/>
        <dbReference type="Rhea" id="RHEA-COMP:10208"/>
        <dbReference type="Rhea" id="RHEA-COMP:10311"/>
        <dbReference type="ChEBI" id="CHEBI:29973"/>
        <dbReference type="ChEBI" id="CHEBI:57856"/>
        <dbReference type="ChEBI" id="CHEBI:59789"/>
        <dbReference type="ChEBI" id="CHEBI:82795"/>
        <dbReference type="EC" id="2.1.1.80"/>
    </reaction>
</comment>
<dbReference type="STRING" id="1760988.SAMN02949497_1527"/>
<keyword evidence="3 5" id="KW-0808">Transferase</keyword>
<dbReference type="PRINTS" id="PR00996">
    <property type="entry name" value="CHERMTFRASE"/>
</dbReference>
<feature type="binding site" evidence="6">
    <location>
        <position position="83"/>
    </location>
    <ligand>
        <name>S-adenosyl-L-methionine</name>
        <dbReference type="ChEBI" id="CHEBI:59789"/>
    </ligand>
</feature>
<proteinExistence type="predicted"/>
<dbReference type="Pfam" id="PF03705">
    <property type="entry name" value="CheR_N"/>
    <property type="match status" value="1"/>
</dbReference>
<evidence type="ECO:0000313" key="9">
    <source>
        <dbReference type="Proteomes" id="UP000192923"/>
    </source>
</evidence>
<comment type="function">
    <text evidence="5">Methylation of the membrane-bound methyl-accepting chemotaxis proteins (MCP) to form gamma-glutamyl methyl ester residues in MCP.</text>
</comment>
<feature type="binding site" evidence="6">
    <location>
        <position position="144"/>
    </location>
    <ligand>
        <name>S-adenosyl-L-methionine</name>
        <dbReference type="ChEBI" id="CHEBI:59789"/>
    </ligand>
</feature>
<dbReference type="PROSITE" id="PS50123">
    <property type="entry name" value="CHER"/>
    <property type="match status" value="1"/>
</dbReference>
<dbReference type="InterPro" id="IPR050903">
    <property type="entry name" value="Bact_Chemotaxis_MeTrfase"/>
</dbReference>
<evidence type="ECO:0000313" key="8">
    <source>
        <dbReference type="EMBL" id="SMF94218.1"/>
    </source>
</evidence>
<dbReference type="Pfam" id="PF01739">
    <property type="entry name" value="CheR"/>
    <property type="match status" value="1"/>
</dbReference>
<dbReference type="RefSeq" id="WP_085211402.1">
    <property type="nucleotide sequence ID" value="NZ_FXAM01000001.1"/>
</dbReference>
<dbReference type="PANTHER" id="PTHR24422">
    <property type="entry name" value="CHEMOTAXIS PROTEIN METHYLTRANSFERASE"/>
    <property type="match status" value="1"/>
</dbReference>
<evidence type="ECO:0000256" key="3">
    <source>
        <dbReference type="ARBA" id="ARBA00022679"/>
    </source>
</evidence>
<accession>A0A1Y6CUB7</accession>
<feature type="binding site" evidence="6">
    <location>
        <begin position="202"/>
        <end position="203"/>
    </location>
    <ligand>
        <name>S-adenosyl-L-methionine</name>
        <dbReference type="ChEBI" id="CHEBI:59789"/>
    </ligand>
</feature>
<feature type="domain" description="CheR-type methyltransferase" evidence="7">
    <location>
        <begin position="6"/>
        <end position="273"/>
    </location>
</feature>
<evidence type="ECO:0000259" key="7">
    <source>
        <dbReference type="PROSITE" id="PS50123"/>
    </source>
</evidence>
<dbReference type="CDD" id="cd02440">
    <property type="entry name" value="AdoMet_MTases"/>
    <property type="match status" value="1"/>
</dbReference>
<dbReference type="InterPro" id="IPR029063">
    <property type="entry name" value="SAM-dependent_MTases_sf"/>
</dbReference>
<dbReference type="InterPro" id="IPR036804">
    <property type="entry name" value="CheR_N_sf"/>
</dbReference>
<feature type="binding site" evidence="6">
    <location>
        <begin position="219"/>
        <end position="220"/>
    </location>
    <ligand>
        <name>S-adenosyl-L-methionine</name>
        <dbReference type="ChEBI" id="CHEBI:59789"/>
    </ligand>
</feature>
<gene>
    <name evidence="8" type="ORF">SAMN02949497_1527</name>
</gene>
<dbReference type="InterPro" id="IPR026024">
    <property type="entry name" value="Chemotaxis_MeTrfase_CheR"/>
</dbReference>
<dbReference type="SUPFAM" id="SSF53335">
    <property type="entry name" value="S-adenosyl-L-methionine-dependent methyltransferases"/>
    <property type="match status" value="1"/>
</dbReference>
<dbReference type="Gene3D" id="1.10.155.10">
    <property type="entry name" value="Chemotaxis receptor methyltransferase CheR, N-terminal domain"/>
    <property type="match status" value="1"/>
</dbReference>
<keyword evidence="4 5" id="KW-0949">S-adenosyl-L-methionine</keyword>
<sequence>MNPANTAYAYDEIDDQEFASLGRLMRHRMGLDLSPARKYLVTGRLANRLRTLNLSGYKDYLDLLETGCDEMQAAIDLLCTNETWFFREPEHFAFLRDHLLAGSARTTPPRIWSAACSSGEEPYSIAMTLAERYPDTYWEVLASDISTKVLNIAKRGIYPLSRGENIPFPLLLEHCRKGIGSCQGTLSLAPQLRERVRFLHINLNEPLPELGSFDLIFLRNVMIYFDAPTKRQVLQRVIERLRPGGYLFVGHSEVLHGLTSAVRPVRPAIYRKP</sequence>
<name>A0A1Y6CUB7_9GAMM</name>
<keyword evidence="2 5" id="KW-0489">Methyltransferase</keyword>
<feature type="binding site" evidence="6">
    <location>
        <position position="121"/>
    </location>
    <ligand>
        <name>S-adenosyl-L-methionine</name>
        <dbReference type="ChEBI" id="CHEBI:59789"/>
    </ligand>
</feature>
<evidence type="ECO:0000256" key="5">
    <source>
        <dbReference type="PIRNR" id="PIRNR000410"/>
    </source>
</evidence>
<dbReference type="PANTHER" id="PTHR24422:SF26">
    <property type="entry name" value="CHEMOTAXIS PROTEIN METHYLTRANSFERASE"/>
    <property type="match status" value="1"/>
</dbReference>
<dbReference type="AlphaFoldDB" id="A0A1Y6CUB7"/>
<dbReference type="GO" id="GO:0032259">
    <property type="term" value="P:methylation"/>
    <property type="evidence" value="ECO:0007669"/>
    <property type="project" value="UniProtKB-KW"/>
</dbReference>
<dbReference type="GO" id="GO:0008983">
    <property type="term" value="F:protein-glutamate O-methyltransferase activity"/>
    <property type="evidence" value="ECO:0007669"/>
    <property type="project" value="UniProtKB-EC"/>
</dbReference>
<reference evidence="8 9" key="1">
    <citation type="submission" date="2016-12" db="EMBL/GenBank/DDBJ databases">
        <authorList>
            <person name="Song W.-J."/>
            <person name="Kurnit D.M."/>
        </authorList>
    </citation>
    <scope>NUCLEOTIDE SEQUENCE [LARGE SCALE GENOMIC DNA]</scope>
    <source>
        <strain evidence="8 9">175</strain>
    </source>
</reference>
<dbReference type="OrthoDB" id="9816309at2"/>
<evidence type="ECO:0000256" key="1">
    <source>
        <dbReference type="ARBA" id="ARBA00001541"/>
    </source>
</evidence>
<dbReference type="EC" id="2.1.1.80" evidence="5"/>
<evidence type="ECO:0000256" key="2">
    <source>
        <dbReference type="ARBA" id="ARBA00022603"/>
    </source>
</evidence>
<dbReference type="InterPro" id="IPR022642">
    <property type="entry name" value="CheR_C"/>
</dbReference>
<dbReference type="Gene3D" id="3.40.50.150">
    <property type="entry name" value="Vaccinia Virus protein VP39"/>
    <property type="match status" value="1"/>
</dbReference>
<evidence type="ECO:0000256" key="6">
    <source>
        <dbReference type="PIRSR" id="PIRSR000410-1"/>
    </source>
</evidence>
<dbReference type="InterPro" id="IPR000780">
    <property type="entry name" value="CheR_MeTrfase"/>
</dbReference>
<dbReference type="Proteomes" id="UP000192923">
    <property type="component" value="Unassembled WGS sequence"/>
</dbReference>
<organism evidence="8 9">
    <name type="scientific">Methylomagnum ishizawai</name>
    <dbReference type="NCBI Taxonomy" id="1760988"/>
    <lineage>
        <taxon>Bacteria</taxon>
        <taxon>Pseudomonadati</taxon>
        <taxon>Pseudomonadota</taxon>
        <taxon>Gammaproteobacteria</taxon>
        <taxon>Methylococcales</taxon>
        <taxon>Methylococcaceae</taxon>
        <taxon>Methylomagnum</taxon>
    </lineage>
</organism>
<dbReference type="SUPFAM" id="SSF47757">
    <property type="entry name" value="Chemotaxis receptor methyltransferase CheR, N-terminal domain"/>
    <property type="match status" value="1"/>
</dbReference>
<dbReference type="InterPro" id="IPR022641">
    <property type="entry name" value="CheR_N"/>
</dbReference>
<dbReference type="EMBL" id="FXAM01000001">
    <property type="protein sequence ID" value="SMF94218.1"/>
    <property type="molecule type" value="Genomic_DNA"/>
</dbReference>
<feature type="binding site" evidence="6">
    <location>
        <position position="81"/>
    </location>
    <ligand>
        <name>S-adenosyl-L-methionine</name>
        <dbReference type="ChEBI" id="CHEBI:59789"/>
    </ligand>
</feature>
<evidence type="ECO:0000256" key="4">
    <source>
        <dbReference type="ARBA" id="ARBA00022691"/>
    </source>
</evidence>
<feature type="binding site" evidence="6">
    <location>
        <position position="87"/>
    </location>
    <ligand>
        <name>S-adenosyl-L-methionine</name>
        <dbReference type="ChEBI" id="CHEBI:59789"/>
    </ligand>
</feature>
<keyword evidence="9" id="KW-1185">Reference proteome</keyword>
<dbReference type="SMART" id="SM00138">
    <property type="entry name" value="MeTrc"/>
    <property type="match status" value="1"/>
</dbReference>
<dbReference type="PIRSF" id="PIRSF000410">
    <property type="entry name" value="CheR"/>
    <property type="match status" value="1"/>
</dbReference>
<protein>
    <recommendedName>
        <fullName evidence="5">Chemotaxis protein methyltransferase</fullName>
        <ecNumber evidence="5">2.1.1.80</ecNumber>
    </recommendedName>
</protein>